<evidence type="ECO:0000313" key="1">
    <source>
        <dbReference type="EMBL" id="CAB4172087.1"/>
    </source>
</evidence>
<sequence>MLTPWGVSEGIEPAFRTETIIFVWTGGHGGWGIQTNSAEWKRLSPLSLAFSKKWSHGMETVSGYQWFEEDCGYNYLLADLPEIVSSLPVLEVS</sequence>
<gene>
    <name evidence="2" type="ORF">UFOVP1156_14</name>
    <name evidence="3" type="ORF">UFOVP1346_58</name>
    <name evidence="1" type="ORF">UFOVP921_38</name>
</gene>
<organism evidence="2">
    <name type="scientific">uncultured Caudovirales phage</name>
    <dbReference type="NCBI Taxonomy" id="2100421"/>
    <lineage>
        <taxon>Viruses</taxon>
        <taxon>Duplodnaviria</taxon>
        <taxon>Heunggongvirae</taxon>
        <taxon>Uroviricota</taxon>
        <taxon>Caudoviricetes</taxon>
        <taxon>Peduoviridae</taxon>
        <taxon>Maltschvirus</taxon>
        <taxon>Maltschvirus maltsch</taxon>
    </lineage>
</organism>
<evidence type="ECO:0000313" key="2">
    <source>
        <dbReference type="EMBL" id="CAB4187320.1"/>
    </source>
</evidence>
<accession>A0A6J5QS23</accession>
<evidence type="ECO:0000313" key="3">
    <source>
        <dbReference type="EMBL" id="CAB4200695.1"/>
    </source>
</evidence>
<name>A0A6J5QS23_9CAUD</name>
<dbReference type="EMBL" id="LR797295">
    <property type="protein sequence ID" value="CAB4200695.1"/>
    <property type="molecule type" value="Genomic_DNA"/>
</dbReference>
<dbReference type="EMBL" id="LR797103">
    <property type="protein sequence ID" value="CAB4187320.1"/>
    <property type="molecule type" value="Genomic_DNA"/>
</dbReference>
<protein>
    <submittedName>
        <fullName evidence="2">Uncharacterized protein</fullName>
    </submittedName>
</protein>
<dbReference type="EMBL" id="LR796875">
    <property type="protein sequence ID" value="CAB4172087.1"/>
    <property type="molecule type" value="Genomic_DNA"/>
</dbReference>
<reference evidence="2" key="1">
    <citation type="submission" date="2020-05" db="EMBL/GenBank/DDBJ databases">
        <authorList>
            <person name="Chiriac C."/>
            <person name="Salcher M."/>
            <person name="Ghai R."/>
            <person name="Kavagutti S V."/>
        </authorList>
    </citation>
    <scope>NUCLEOTIDE SEQUENCE</scope>
</reference>
<proteinExistence type="predicted"/>